<protein>
    <submittedName>
        <fullName evidence="7">Oxygen-insensitive NADPH nitroreductase</fullName>
    </submittedName>
</protein>
<evidence type="ECO:0000313" key="8">
    <source>
        <dbReference type="Proteomes" id="UP000031971"/>
    </source>
</evidence>
<dbReference type="OrthoDB" id="9802510at2"/>
<proteinExistence type="inferred from homology"/>
<keyword evidence="4" id="KW-0288">FMN</keyword>
<organism evidence="7 8">
    <name type="scientific">Paramagnetospirillum magnetotacticum MS-1</name>
    <dbReference type="NCBI Taxonomy" id="272627"/>
    <lineage>
        <taxon>Bacteria</taxon>
        <taxon>Pseudomonadati</taxon>
        <taxon>Pseudomonadota</taxon>
        <taxon>Alphaproteobacteria</taxon>
        <taxon>Rhodospirillales</taxon>
        <taxon>Magnetospirillaceae</taxon>
        <taxon>Paramagnetospirillum</taxon>
    </lineage>
</organism>
<dbReference type="EMBL" id="JXSL01000009">
    <property type="protein sequence ID" value="KIM00536.1"/>
    <property type="molecule type" value="Genomic_DNA"/>
</dbReference>
<dbReference type="Pfam" id="PF00881">
    <property type="entry name" value="Nitroreductase"/>
    <property type="match status" value="1"/>
</dbReference>
<gene>
    <name evidence="7" type="ORF">CCC_03138</name>
</gene>
<reference evidence="7 8" key="1">
    <citation type="submission" date="2015-01" db="EMBL/GenBank/DDBJ databases">
        <title>Genome Sequence of Magnetospirillum magnetotacticum Strain MS-1.</title>
        <authorList>
            <person name="Marinov G.K."/>
            <person name="Smalley M.D."/>
            <person name="DeSalvo G."/>
        </authorList>
    </citation>
    <scope>NUCLEOTIDE SEQUENCE [LARGE SCALE GENOMIC DNA]</scope>
    <source>
        <strain evidence="7 8">MS-1</strain>
    </source>
</reference>
<evidence type="ECO:0000259" key="6">
    <source>
        <dbReference type="Pfam" id="PF00881"/>
    </source>
</evidence>
<keyword evidence="5" id="KW-0560">Oxidoreductase</keyword>
<dbReference type="PANTHER" id="PTHR43673:SF2">
    <property type="entry name" value="NITROREDUCTASE"/>
    <property type="match status" value="1"/>
</dbReference>
<keyword evidence="3" id="KW-0285">Flavoprotein</keyword>
<dbReference type="STRING" id="272627.CCC_03138"/>
<comment type="similarity">
    <text evidence="2">Belongs to the nitroreductase family.</text>
</comment>
<dbReference type="CDD" id="cd02136">
    <property type="entry name" value="PnbA_NfnB-like"/>
    <property type="match status" value="1"/>
</dbReference>
<evidence type="ECO:0000256" key="5">
    <source>
        <dbReference type="ARBA" id="ARBA00023002"/>
    </source>
</evidence>
<comment type="cofactor">
    <cofactor evidence="1">
        <name>FMN</name>
        <dbReference type="ChEBI" id="CHEBI:58210"/>
    </cofactor>
</comment>
<dbReference type="Proteomes" id="UP000031971">
    <property type="component" value="Unassembled WGS sequence"/>
</dbReference>
<keyword evidence="8" id="KW-1185">Reference proteome</keyword>
<name>A0A0C2Z0V9_PARME</name>
<evidence type="ECO:0000256" key="2">
    <source>
        <dbReference type="ARBA" id="ARBA00007118"/>
    </source>
</evidence>
<sequence length="231" mass="25914">MEPSPSTPLTIFDALTSRASMRAFLPTPVPRLTVEAILALAARAPSGSNIQPWTVHVLEGEARDRLCQRLLQAHREDEPGHGDDYTYYPPEWFEPFLSRRRKLGLDLYRSLGIGRDDRQRMKDQLGRNYLFFDAPIGMILTLDRRHGQSAWIDLGAFLQSLMLAARGYGLHTCPQQAFARFHRLIRPILGIPETEVVVCGLALGHADTSAPENALVSERVPVAEFARFHSG</sequence>
<dbReference type="RefSeq" id="WP_009867603.1">
    <property type="nucleotide sequence ID" value="NZ_JXSL01000009.1"/>
</dbReference>
<evidence type="ECO:0000256" key="3">
    <source>
        <dbReference type="ARBA" id="ARBA00022630"/>
    </source>
</evidence>
<evidence type="ECO:0000313" key="7">
    <source>
        <dbReference type="EMBL" id="KIM00536.1"/>
    </source>
</evidence>
<dbReference type="SUPFAM" id="SSF55469">
    <property type="entry name" value="FMN-dependent nitroreductase-like"/>
    <property type="match status" value="1"/>
</dbReference>
<dbReference type="GO" id="GO:0016491">
    <property type="term" value="F:oxidoreductase activity"/>
    <property type="evidence" value="ECO:0007669"/>
    <property type="project" value="UniProtKB-KW"/>
</dbReference>
<comment type="caution">
    <text evidence="7">The sequence shown here is derived from an EMBL/GenBank/DDBJ whole genome shotgun (WGS) entry which is preliminary data.</text>
</comment>
<dbReference type="InterPro" id="IPR029479">
    <property type="entry name" value="Nitroreductase"/>
</dbReference>
<dbReference type="AlphaFoldDB" id="A0A0C2Z0V9"/>
<feature type="domain" description="Nitroreductase" evidence="6">
    <location>
        <begin position="16"/>
        <end position="205"/>
    </location>
</feature>
<dbReference type="PANTHER" id="PTHR43673">
    <property type="entry name" value="NAD(P)H NITROREDUCTASE YDGI-RELATED"/>
    <property type="match status" value="1"/>
</dbReference>
<dbReference type="Gene3D" id="3.40.109.10">
    <property type="entry name" value="NADH Oxidase"/>
    <property type="match status" value="1"/>
</dbReference>
<accession>A0A0C2Z0V9</accession>
<evidence type="ECO:0000256" key="1">
    <source>
        <dbReference type="ARBA" id="ARBA00001917"/>
    </source>
</evidence>
<evidence type="ECO:0000256" key="4">
    <source>
        <dbReference type="ARBA" id="ARBA00022643"/>
    </source>
</evidence>
<dbReference type="InterPro" id="IPR000415">
    <property type="entry name" value="Nitroreductase-like"/>
</dbReference>